<sequence>MRGSHRGSHEGHCSLWVPPPPHMPGVPLLALPRGSANYQVMDCCLRTSLRPIPAKHVHDYREQRIQEGCPFHHSRRQGPGPASRWPRRLTDFLEQSYQRPASAVGIPLGTWARGRSLR</sequence>
<dbReference type="GO" id="GO:0006955">
    <property type="term" value="P:immune response"/>
    <property type="evidence" value="ECO:0007669"/>
    <property type="project" value="InterPro"/>
</dbReference>
<organism evidence="4 5">
    <name type="scientific">Varanus komodoensis</name>
    <name type="common">Komodo dragon</name>
    <dbReference type="NCBI Taxonomy" id="61221"/>
    <lineage>
        <taxon>Eukaryota</taxon>
        <taxon>Metazoa</taxon>
        <taxon>Chordata</taxon>
        <taxon>Craniata</taxon>
        <taxon>Vertebrata</taxon>
        <taxon>Euteleostomi</taxon>
        <taxon>Lepidosauria</taxon>
        <taxon>Squamata</taxon>
        <taxon>Bifurcata</taxon>
        <taxon>Unidentata</taxon>
        <taxon>Episquamata</taxon>
        <taxon>Toxicofera</taxon>
        <taxon>Anguimorpha</taxon>
        <taxon>Paleoanguimorpha</taxon>
        <taxon>Varanoidea</taxon>
        <taxon>Varanidae</taxon>
        <taxon>Varanus</taxon>
    </lineage>
</organism>
<keyword evidence="5" id="KW-1185">Reference proteome</keyword>
<name>A0A8D2LMT3_VARKO</name>
<dbReference type="Pfam" id="PF00048">
    <property type="entry name" value="IL8"/>
    <property type="match status" value="1"/>
</dbReference>
<dbReference type="GO" id="GO:0008009">
    <property type="term" value="F:chemokine activity"/>
    <property type="evidence" value="ECO:0007669"/>
    <property type="project" value="InterPro"/>
</dbReference>
<dbReference type="AlphaFoldDB" id="A0A8D2LMT3"/>
<dbReference type="InterPro" id="IPR036048">
    <property type="entry name" value="Interleukin_8-like_sf"/>
</dbReference>
<protein>
    <recommendedName>
        <fullName evidence="3">Chemokine interleukin-8-like domain-containing protein</fullName>
    </recommendedName>
</protein>
<evidence type="ECO:0000256" key="2">
    <source>
        <dbReference type="SAM" id="MobiDB-lite"/>
    </source>
</evidence>
<dbReference type="InterPro" id="IPR001811">
    <property type="entry name" value="Chemokine_IL8-like_dom"/>
</dbReference>
<feature type="domain" description="Chemokine interleukin-8-like" evidence="3">
    <location>
        <begin position="42"/>
        <end position="70"/>
    </location>
</feature>
<reference evidence="4" key="2">
    <citation type="submission" date="2025-09" db="UniProtKB">
        <authorList>
            <consortium name="Ensembl"/>
        </authorList>
    </citation>
    <scope>IDENTIFICATION</scope>
</reference>
<accession>A0A8D2LMT3</accession>
<evidence type="ECO:0000259" key="3">
    <source>
        <dbReference type="Pfam" id="PF00048"/>
    </source>
</evidence>
<reference evidence="4" key="1">
    <citation type="submission" date="2025-08" db="UniProtKB">
        <authorList>
            <consortium name="Ensembl"/>
        </authorList>
    </citation>
    <scope>IDENTIFICATION</scope>
</reference>
<dbReference type="Gene3D" id="2.40.50.40">
    <property type="match status" value="1"/>
</dbReference>
<dbReference type="Ensembl" id="ENSVKKT00000025035.1">
    <property type="protein sequence ID" value="ENSVKKP00000024440.1"/>
    <property type="gene ID" value="ENSVKKG00000016104.1"/>
</dbReference>
<evidence type="ECO:0000313" key="4">
    <source>
        <dbReference type="Ensembl" id="ENSVKKP00000024440.1"/>
    </source>
</evidence>
<proteinExistence type="predicted"/>
<evidence type="ECO:0000256" key="1">
    <source>
        <dbReference type="ARBA" id="ARBA00022514"/>
    </source>
</evidence>
<dbReference type="GO" id="GO:0005615">
    <property type="term" value="C:extracellular space"/>
    <property type="evidence" value="ECO:0007669"/>
    <property type="project" value="UniProtKB-KW"/>
</dbReference>
<keyword evidence="1" id="KW-0202">Cytokine</keyword>
<dbReference type="SUPFAM" id="SSF54117">
    <property type="entry name" value="Interleukin 8-like chemokines"/>
    <property type="match status" value="1"/>
</dbReference>
<dbReference type="Proteomes" id="UP000694545">
    <property type="component" value="Unplaced"/>
</dbReference>
<feature type="region of interest" description="Disordered" evidence="2">
    <location>
        <begin position="1"/>
        <end position="21"/>
    </location>
</feature>
<evidence type="ECO:0000313" key="5">
    <source>
        <dbReference type="Proteomes" id="UP000694545"/>
    </source>
</evidence>